<dbReference type="EMBL" id="DRGY01000118">
    <property type="protein sequence ID" value="HEA53512.1"/>
    <property type="molecule type" value="Genomic_DNA"/>
</dbReference>
<keyword evidence="3 4" id="KW-0175">Coiled coil</keyword>
<reference evidence="9" key="1">
    <citation type="journal article" date="2020" name="mSystems">
        <title>Genome- and Community-Level Interaction Insights into Carbon Utilization and Element Cycling Functions of Hydrothermarchaeota in Hydrothermal Sediment.</title>
        <authorList>
            <person name="Zhou Z."/>
            <person name="Liu Y."/>
            <person name="Xu W."/>
            <person name="Pan J."/>
            <person name="Luo Z.H."/>
            <person name="Li M."/>
        </authorList>
    </citation>
    <scope>NUCLEOTIDE SEQUENCE [LARGE SCALE GENOMIC DNA]</scope>
    <source>
        <strain evidence="9">HyVt-357</strain>
    </source>
</reference>
<evidence type="ECO:0000259" key="8">
    <source>
        <dbReference type="Pfam" id="PF25967"/>
    </source>
</evidence>
<gene>
    <name evidence="9" type="ORF">ENI00_14600</name>
</gene>
<dbReference type="Pfam" id="PF25944">
    <property type="entry name" value="Beta-barrel_RND"/>
    <property type="match status" value="1"/>
</dbReference>
<feature type="domain" description="Multidrug resistance protein MdtA-like barrel-sandwich hybrid" evidence="6">
    <location>
        <begin position="69"/>
        <end position="206"/>
    </location>
</feature>
<feature type="domain" description="Multidrug resistance protein MdtA-like C-terminal permuted SH3" evidence="8">
    <location>
        <begin position="301"/>
        <end position="362"/>
    </location>
</feature>
<feature type="domain" description="Multidrug resistance protein MdtA-like alpha-helical hairpin" evidence="5">
    <location>
        <begin position="110"/>
        <end position="178"/>
    </location>
</feature>
<comment type="similarity">
    <text evidence="2">Belongs to the membrane fusion protein (MFP) (TC 8.A.1) family.</text>
</comment>
<dbReference type="Pfam" id="PF25967">
    <property type="entry name" value="RND-MFP_C"/>
    <property type="match status" value="1"/>
</dbReference>
<feature type="coiled-coil region" evidence="4">
    <location>
        <begin position="109"/>
        <end position="136"/>
    </location>
</feature>
<dbReference type="Proteomes" id="UP000885748">
    <property type="component" value="Unassembled WGS sequence"/>
</dbReference>
<comment type="caution">
    <text evidence="9">The sequence shown here is derived from an EMBL/GenBank/DDBJ whole genome shotgun (WGS) entry which is preliminary data.</text>
</comment>
<dbReference type="PANTHER" id="PTHR30158">
    <property type="entry name" value="ACRA/E-RELATED COMPONENT OF DRUG EFFLUX TRANSPORTER"/>
    <property type="match status" value="1"/>
</dbReference>
<evidence type="ECO:0000256" key="1">
    <source>
        <dbReference type="ARBA" id="ARBA00004519"/>
    </source>
</evidence>
<dbReference type="InterPro" id="IPR058624">
    <property type="entry name" value="MdtA-like_HH"/>
</dbReference>
<dbReference type="NCBIfam" id="TIGR01730">
    <property type="entry name" value="RND_mfp"/>
    <property type="match status" value="1"/>
</dbReference>
<dbReference type="InterPro" id="IPR006143">
    <property type="entry name" value="RND_pump_MFP"/>
</dbReference>
<comment type="subcellular location">
    <subcellularLocation>
        <location evidence="1">Cell inner membrane</location>
        <topology evidence="1">Lipid-anchor</topology>
    </subcellularLocation>
</comment>
<evidence type="ECO:0000259" key="5">
    <source>
        <dbReference type="Pfam" id="PF25876"/>
    </source>
</evidence>
<dbReference type="FunFam" id="2.40.420.20:FF:000001">
    <property type="entry name" value="Efflux RND transporter periplasmic adaptor subunit"/>
    <property type="match status" value="1"/>
</dbReference>
<sequence length="391" mass="42646">MDSRKTGARTSYLSVALLMLTIVGLAGCEVHSEEAAAAPPPPAVDVAQVKPEFITLWDGFTGRVAAPESVELRPRVSGYIDKVAFKEGERVKQGDLLFQIDARPYQARVNAAKADLSRARSQLELAQSQAKRAQHLLQSRAISKEEADQRASSKATAHSAVLASAAELDSAQLNLDYTKIRSPINGRVSRAFVTRGNLASTDQTLLTRVVSIDPVYIYFESDEETAMATLGRLGDGPQPTVKVSLTGDNGFTRDAQVDFVDNQLDARTGTLQYRAVMANPDGQLRPGQFARVQMPVADLDQALLVDQKAVLTDQDRRYVYVVGDDNTVSRRDIQPGRRSNGLIVVREGLKPGERIIVNGVQKIMMPGMKVSPELVAMHPDAREKAQIARAQ</sequence>
<protein>
    <submittedName>
        <fullName evidence="9">Efflux RND transporter periplasmic adaptor subunit</fullName>
    </submittedName>
</protein>
<evidence type="ECO:0000256" key="2">
    <source>
        <dbReference type="ARBA" id="ARBA00009477"/>
    </source>
</evidence>
<feature type="domain" description="Multidrug resistance protein MdtA-like beta-barrel" evidence="7">
    <location>
        <begin position="236"/>
        <end position="297"/>
    </location>
</feature>
<dbReference type="InterPro" id="IPR058625">
    <property type="entry name" value="MdtA-like_BSH"/>
</dbReference>
<evidence type="ECO:0000256" key="4">
    <source>
        <dbReference type="SAM" id="Coils"/>
    </source>
</evidence>
<organism evidence="9">
    <name type="scientific">Marinobacter antarcticus</name>
    <dbReference type="NCBI Taxonomy" id="564117"/>
    <lineage>
        <taxon>Bacteria</taxon>
        <taxon>Pseudomonadati</taxon>
        <taxon>Pseudomonadota</taxon>
        <taxon>Gammaproteobacteria</taxon>
        <taxon>Pseudomonadales</taxon>
        <taxon>Marinobacteraceae</taxon>
        <taxon>Marinobacter</taxon>
    </lineage>
</organism>
<evidence type="ECO:0000259" key="7">
    <source>
        <dbReference type="Pfam" id="PF25944"/>
    </source>
</evidence>
<dbReference type="InterPro" id="IPR058627">
    <property type="entry name" value="MdtA-like_C"/>
</dbReference>
<evidence type="ECO:0000259" key="6">
    <source>
        <dbReference type="Pfam" id="PF25917"/>
    </source>
</evidence>
<proteinExistence type="inferred from homology"/>
<dbReference type="Pfam" id="PF25876">
    <property type="entry name" value="HH_MFP_RND"/>
    <property type="match status" value="1"/>
</dbReference>
<dbReference type="InterPro" id="IPR058626">
    <property type="entry name" value="MdtA-like_b-barrel"/>
</dbReference>
<evidence type="ECO:0000313" key="9">
    <source>
        <dbReference type="EMBL" id="HEA53512.1"/>
    </source>
</evidence>
<dbReference type="PROSITE" id="PS51257">
    <property type="entry name" value="PROKAR_LIPOPROTEIN"/>
    <property type="match status" value="1"/>
</dbReference>
<name>A0A831R3M8_9GAMM</name>
<dbReference type="Gene3D" id="2.40.50.100">
    <property type="match status" value="1"/>
</dbReference>
<dbReference type="PANTHER" id="PTHR30158:SF10">
    <property type="entry name" value="CATION EFFLUX PUMP"/>
    <property type="match status" value="1"/>
</dbReference>
<evidence type="ECO:0000256" key="3">
    <source>
        <dbReference type="ARBA" id="ARBA00023054"/>
    </source>
</evidence>
<dbReference type="SUPFAM" id="SSF111369">
    <property type="entry name" value="HlyD-like secretion proteins"/>
    <property type="match status" value="1"/>
</dbReference>
<dbReference type="GO" id="GO:0046677">
    <property type="term" value="P:response to antibiotic"/>
    <property type="evidence" value="ECO:0007669"/>
    <property type="project" value="TreeGrafter"/>
</dbReference>
<accession>A0A831R3M8</accession>
<dbReference type="GO" id="GO:0022857">
    <property type="term" value="F:transmembrane transporter activity"/>
    <property type="evidence" value="ECO:0007669"/>
    <property type="project" value="InterPro"/>
</dbReference>
<dbReference type="Gene3D" id="2.40.30.170">
    <property type="match status" value="1"/>
</dbReference>
<dbReference type="Pfam" id="PF25917">
    <property type="entry name" value="BSH_RND"/>
    <property type="match status" value="1"/>
</dbReference>
<dbReference type="RefSeq" id="WP_304103962.1">
    <property type="nucleotide sequence ID" value="NZ_DRGY01000118.1"/>
</dbReference>
<dbReference type="Gene3D" id="2.40.420.20">
    <property type="match status" value="1"/>
</dbReference>
<dbReference type="Gene3D" id="1.10.287.470">
    <property type="entry name" value="Helix hairpin bin"/>
    <property type="match status" value="1"/>
</dbReference>
<dbReference type="AlphaFoldDB" id="A0A831R3M8"/>
<dbReference type="GO" id="GO:0005886">
    <property type="term" value="C:plasma membrane"/>
    <property type="evidence" value="ECO:0007669"/>
    <property type="project" value="UniProtKB-SubCell"/>
</dbReference>